<organism>
    <name type="scientific">Pediculus humanus subsp. corporis</name>
    <name type="common">Body louse</name>
    <dbReference type="NCBI Taxonomy" id="121224"/>
    <lineage>
        <taxon>Eukaryota</taxon>
        <taxon>Metazoa</taxon>
        <taxon>Ecdysozoa</taxon>
        <taxon>Arthropoda</taxon>
        <taxon>Hexapoda</taxon>
        <taxon>Insecta</taxon>
        <taxon>Pterygota</taxon>
        <taxon>Neoptera</taxon>
        <taxon>Paraneoptera</taxon>
        <taxon>Psocodea</taxon>
        <taxon>Troctomorpha</taxon>
        <taxon>Phthiraptera</taxon>
        <taxon>Anoplura</taxon>
        <taxon>Pediculidae</taxon>
        <taxon>Pediculus</taxon>
    </lineage>
</organism>
<dbReference type="EMBL" id="AAZO01005303">
    <property type="status" value="NOT_ANNOTATED_CDS"/>
    <property type="molecule type" value="Genomic_DNA"/>
</dbReference>
<keyword evidence="5" id="KW-1185">Reference proteome</keyword>
<reference evidence="3" key="1">
    <citation type="submission" date="2007-04" db="EMBL/GenBank/DDBJ databases">
        <title>Annotation of Pediculus humanus corporis strain USDA.</title>
        <authorList>
            <person name="Kirkness E."/>
            <person name="Hannick L."/>
            <person name="Hass B."/>
            <person name="Bruggner R."/>
            <person name="Lawson D."/>
            <person name="Bidwell S."/>
            <person name="Joardar V."/>
            <person name="Caler E."/>
            <person name="Walenz B."/>
            <person name="Inman J."/>
            <person name="Schobel S."/>
            <person name="Galinsky K."/>
            <person name="Amedeo P."/>
            <person name="Strausberg R."/>
        </authorList>
    </citation>
    <scope>NUCLEOTIDE SEQUENCE</scope>
    <source>
        <strain evidence="3">USDA</strain>
    </source>
</reference>
<evidence type="ECO:0000313" key="4">
    <source>
        <dbReference type="EnsemblMetazoa" id="PHUM434090-PA"/>
    </source>
</evidence>
<dbReference type="AlphaFoldDB" id="E0VTL0"/>
<keyword evidence="1" id="KW-0175">Coiled coil</keyword>
<name>E0VTL0_PEDHC</name>
<feature type="compositionally biased region" description="Polar residues" evidence="2">
    <location>
        <begin position="487"/>
        <end position="498"/>
    </location>
</feature>
<reference evidence="4" key="3">
    <citation type="submission" date="2020-05" db="UniProtKB">
        <authorList>
            <consortium name="EnsemblMetazoa"/>
        </authorList>
    </citation>
    <scope>IDENTIFICATION</scope>
    <source>
        <strain evidence="4">USDA</strain>
    </source>
</reference>
<feature type="region of interest" description="Disordered" evidence="2">
    <location>
        <begin position="353"/>
        <end position="378"/>
    </location>
</feature>
<gene>
    <name evidence="4" type="primary">8230464</name>
    <name evidence="3" type="ORF">Phum_PHUM434090</name>
</gene>
<feature type="coiled-coil region" evidence="1">
    <location>
        <begin position="12"/>
        <end position="46"/>
    </location>
</feature>
<feature type="compositionally biased region" description="Low complexity" evidence="2">
    <location>
        <begin position="403"/>
        <end position="416"/>
    </location>
</feature>
<sequence length="513" mass="57971">MSSKVEICKINVMDDKNETESLRLRLREVEDENQELRAQNILQNRTIIEMRNEIFLLRIQINEMNDSNPLLRERVRNLSEHITTNSTGAGNDSNVSLITTPPLMAPAHSPTLIPPPLSSTRYRISPRQVGAGEAITTPLGVSLSSPPRRIKRDSRQGFYRSTRTPYRRFDVPEPGPSSAAQFLSSNRPNYFVGLRIIPQFQTSFICAQNQAPYYSDSASDSSGSDENPQIFKKIKMKVFNDEQHFKKTNSLSRDFEIFKNIKNFQPNKVRQTIFRNFALPNTSGKIFFSSTRDKKNRENVGLLDYTLPSTSTNQSNLFNPTNSKGINDQNKEINGMRNGHTKLSDGPQYTFPANHEGLHHSTSPPVVGQTNESIRLRKSKKNIPYCSTIYTQSSQKEDKHSNSNKNNNNSTNNTCNKIKKPKEEELNFNNTSNLNKSKGEIQLNTRINNDSLSNSEETVRPSSGKLSTTVFAIEISSDLEQDGFQGDESSNCMTSNENSLEKINLSESNLEKK</sequence>
<evidence type="ECO:0000313" key="5">
    <source>
        <dbReference type="Proteomes" id="UP000009046"/>
    </source>
</evidence>
<dbReference type="VEuPathDB" id="VectorBase:PHUM434090"/>
<dbReference type="EnsemblMetazoa" id="PHUM434090-RA">
    <property type="protein sequence ID" value="PHUM434090-PA"/>
    <property type="gene ID" value="PHUM434090"/>
</dbReference>
<evidence type="ECO:0000256" key="1">
    <source>
        <dbReference type="SAM" id="Coils"/>
    </source>
</evidence>
<proteinExistence type="predicted"/>
<feature type="region of interest" description="Disordered" evidence="2">
    <location>
        <begin position="390"/>
        <end position="464"/>
    </location>
</feature>
<dbReference type="EMBL" id="DS235767">
    <property type="protein sequence ID" value="EEB16737.1"/>
    <property type="molecule type" value="Genomic_DNA"/>
</dbReference>
<evidence type="ECO:0000313" key="3">
    <source>
        <dbReference type="EMBL" id="EEB16737.1"/>
    </source>
</evidence>
<feature type="compositionally biased region" description="Polar residues" evidence="2">
    <location>
        <begin position="427"/>
        <end position="464"/>
    </location>
</feature>
<dbReference type="Proteomes" id="UP000009046">
    <property type="component" value="Unassembled WGS sequence"/>
</dbReference>
<dbReference type="RefSeq" id="XP_002429475.1">
    <property type="nucleotide sequence ID" value="XM_002429430.1"/>
</dbReference>
<evidence type="ECO:0000256" key="2">
    <source>
        <dbReference type="SAM" id="MobiDB-lite"/>
    </source>
</evidence>
<dbReference type="HOGENOM" id="CLU_531354_0_0_1"/>
<dbReference type="GeneID" id="8230464"/>
<dbReference type="CTD" id="8230464"/>
<protein>
    <submittedName>
        <fullName evidence="3 4">Uncharacterized protein</fullName>
    </submittedName>
</protein>
<reference evidence="3" key="2">
    <citation type="submission" date="2007-04" db="EMBL/GenBank/DDBJ databases">
        <title>The genome of the human body louse.</title>
        <authorList>
            <consortium name="The Human Body Louse Genome Consortium"/>
            <person name="Kirkness E."/>
            <person name="Walenz B."/>
            <person name="Hass B."/>
            <person name="Bruggner R."/>
            <person name="Strausberg R."/>
        </authorList>
    </citation>
    <scope>NUCLEOTIDE SEQUENCE</scope>
    <source>
        <strain evidence="3">USDA</strain>
    </source>
</reference>
<accession>E0VTL0</accession>
<feature type="region of interest" description="Disordered" evidence="2">
    <location>
        <begin position="482"/>
        <end position="513"/>
    </location>
</feature>
<dbReference type="InParanoid" id="E0VTL0"/>
<dbReference type="KEGG" id="phu:Phum_PHUM434090"/>
<feature type="compositionally biased region" description="Polar residues" evidence="2">
    <location>
        <begin position="360"/>
        <end position="373"/>
    </location>
</feature>